<organism evidence="1 2">
    <name type="scientific">Dreissena polymorpha</name>
    <name type="common">Zebra mussel</name>
    <name type="synonym">Mytilus polymorpha</name>
    <dbReference type="NCBI Taxonomy" id="45954"/>
    <lineage>
        <taxon>Eukaryota</taxon>
        <taxon>Metazoa</taxon>
        <taxon>Spiralia</taxon>
        <taxon>Lophotrochozoa</taxon>
        <taxon>Mollusca</taxon>
        <taxon>Bivalvia</taxon>
        <taxon>Autobranchia</taxon>
        <taxon>Heteroconchia</taxon>
        <taxon>Euheterodonta</taxon>
        <taxon>Imparidentia</taxon>
        <taxon>Neoheterodontei</taxon>
        <taxon>Myida</taxon>
        <taxon>Dreissenoidea</taxon>
        <taxon>Dreissenidae</taxon>
        <taxon>Dreissena</taxon>
    </lineage>
</organism>
<evidence type="ECO:0000313" key="2">
    <source>
        <dbReference type="Proteomes" id="UP000828390"/>
    </source>
</evidence>
<sequence>MQNVEIGHSCLKHLCTKSPNNSGDFFPGDHHQRQPGELCQCLCGDHEDCTVRVTGPCQGVSSIANLWKPLKTYLLKRLMSCVGDVKNGFTVGIELVTSRSLVGDHFQYATATYDWKLLL</sequence>
<proteinExistence type="predicted"/>
<reference evidence="1" key="2">
    <citation type="submission" date="2020-11" db="EMBL/GenBank/DDBJ databases">
        <authorList>
            <person name="McCartney M.A."/>
            <person name="Auch B."/>
            <person name="Kono T."/>
            <person name="Mallez S."/>
            <person name="Becker A."/>
            <person name="Gohl D.M."/>
            <person name="Silverstein K.A.T."/>
            <person name="Koren S."/>
            <person name="Bechman K.B."/>
            <person name="Herman A."/>
            <person name="Abrahante J.E."/>
            <person name="Garbe J."/>
        </authorList>
    </citation>
    <scope>NUCLEOTIDE SEQUENCE</scope>
    <source>
        <strain evidence="1">Duluth1</strain>
        <tissue evidence="1">Whole animal</tissue>
    </source>
</reference>
<protein>
    <submittedName>
        <fullName evidence="1">Uncharacterized protein</fullName>
    </submittedName>
</protein>
<dbReference type="EMBL" id="JAIWYP010000013">
    <property type="protein sequence ID" value="KAH3719399.1"/>
    <property type="molecule type" value="Genomic_DNA"/>
</dbReference>
<evidence type="ECO:0000313" key="1">
    <source>
        <dbReference type="EMBL" id="KAH3719399.1"/>
    </source>
</evidence>
<comment type="caution">
    <text evidence="1">The sequence shown here is derived from an EMBL/GenBank/DDBJ whole genome shotgun (WGS) entry which is preliminary data.</text>
</comment>
<name>A0A9D4C9H0_DREPO</name>
<dbReference type="AlphaFoldDB" id="A0A9D4C9H0"/>
<reference evidence="1" key="1">
    <citation type="journal article" date="2019" name="bioRxiv">
        <title>The Genome of the Zebra Mussel, Dreissena polymorpha: A Resource for Invasive Species Research.</title>
        <authorList>
            <person name="McCartney M.A."/>
            <person name="Auch B."/>
            <person name="Kono T."/>
            <person name="Mallez S."/>
            <person name="Zhang Y."/>
            <person name="Obille A."/>
            <person name="Becker A."/>
            <person name="Abrahante J.E."/>
            <person name="Garbe J."/>
            <person name="Badalamenti J.P."/>
            <person name="Herman A."/>
            <person name="Mangelson H."/>
            <person name="Liachko I."/>
            <person name="Sullivan S."/>
            <person name="Sone E.D."/>
            <person name="Koren S."/>
            <person name="Silverstein K.A.T."/>
            <person name="Beckman K.B."/>
            <person name="Gohl D.M."/>
        </authorList>
    </citation>
    <scope>NUCLEOTIDE SEQUENCE</scope>
    <source>
        <strain evidence="1">Duluth1</strain>
        <tissue evidence="1">Whole animal</tissue>
    </source>
</reference>
<keyword evidence="2" id="KW-1185">Reference proteome</keyword>
<dbReference type="Proteomes" id="UP000828390">
    <property type="component" value="Unassembled WGS sequence"/>
</dbReference>
<gene>
    <name evidence="1" type="ORF">DPMN_062231</name>
</gene>
<accession>A0A9D4C9H0</accession>